<protein>
    <submittedName>
        <fullName evidence="2">Uncharacterized protein</fullName>
    </submittedName>
</protein>
<evidence type="ECO:0000313" key="2">
    <source>
        <dbReference type="EMBL" id="GAI91281.1"/>
    </source>
</evidence>
<comment type="caution">
    <text evidence="2">The sequence shown here is derived from an EMBL/GenBank/DDBJ whole genome shotgun (WGS) entry which is preliminary data.</text>
</comment>
<evidence type="ECO:0000256" key="1">
    <source>
        <dbReference type="SAM" id="MobiDB-lite"/>
    </source>
</evidence>
<name>X1TIT3_9ZZZZ</name>
<feature type="non-terminal residue" evidence="2">
    <location>
        <position position="1"/>
    </location>
</feature>
<dbReference type="EMBL" id="BARW01020411">
    <property type="protein sequence ID" value="GAI91281.1"/>
    <property type="molecule type" value="Genomic_DNA"/>
</dbReference>
<reference evidence="2" key="1">
    <citation type="journal article" date="2014" name="Front. Microbiol.">
        <title>High frequency of phylogenetically diverse reductive dehalogenase-homologous genes in deep subseafloor sedimentary metagenomes.</title>
        <authorList>
            <person name="Kawai M."/>
            <person name="Futagami T."/>
            <person name="Toyoda A."/>
            <person name="Takaki Y."/>
            <person name="Nishi S."/>
            <person name="Hori S."/>
            <person name="Arai W."/>
            <person name="Tsubouchi T."/>
            <person name="Morono Y."/>
            <person name="Uchiyama I."/>
            <person name="Ito T."/>
            <person name="Fujiyama A."/>
            <person name="Inagaki F."/>
            <person name="Takami H."/>
        </authorList>
    </citation>
    <scope>NUCLEOTIDE SEQUENCE</scope>
    <source>
        <strain evidence="2">Expedition CK06-06</strain>
    </source>
</reference>
<feature type="compositionally biased region" description="Polar residues" evidence="1">
    <location>
        <begin position="1"/>
        <end position="11"/>
    </location>
</feature>
<feature type="region of interest" description="Disordered" evidence="1">
    <location>
        <begin position="1"/>
        <end position="35"/>
    </location>
</feature>
<proteinExistence type="predicted"/>
<sequence length="35" mass="3872">DLKPLQATTHAGYSHFRASKSQPKLTVKKCKKMAA</sequence>
<gene>
    <name evidence="2" type="ORF">S12H4_34492</name>
</gene>
<feature type="compositionally biased region" description="Basic residues" evidence="1">
    <location>
        <begin position="26"/>
        <end position="35"/>
    </location>
</feature>
<organism evidence="2">
    <name type="scientific">marine sediment metagenome</name>
    <dbReference type="NCBI Taxonomy" id="412755"/>
    <lineage>
        <taxon>unclassified sequences</taxon>
        <taxon>metagenomes</taxon>
        <taxon>ecological metagenomes</taxon>
    </lineage>
</organism>
<dbReference type="AlphaFoldDB" id="X1TIT3"/>
<accession>X1TIT3</accession>